<dbReference type="PROSITE" id="PS01124">
    <property type="entry name" value="HTH_ARAC_FAMILY_2"/>
    <property type="match status" value="1"/>
</dbReference>
<dbReference type="InterPro" id="IPR020449">
    <property type="entry name" value="Tscrpt_reg_AraC-type_HTH"/>
</dbReference>
<dbReference type="SUPFAM" id="SSF46689">
    <property type="entry name" value="Homeodomain-like"/>
    <property type="match status" value="1"/>
</dbReference>
<dbReference type="EMBL" id="AKVJ01000066">
    <property type="protein sequence ID" value="EIW16355.1"/>
    <property type="molecule type" value="Genomic_DNA"/>
</dbReference>
<reference evidence="5 6" key="1">
    <citation type="journal article" date="2012" name="J. Bacteriol.">
        <title>Draft Genome Sequences for Two Metal-Reducing Pelosinus fermentans Strains Isolated from a Cr(VI)-Contaminated Site and for Type Strain R7.</title>
        <authorList>
            <person name="Brown S.D."/>
            <person name="Podar M."/>
            <person name="Klingeman D.M."/>
            <person name="Johnson C.M."/>
            <person name="Yang Z.K."/>
            <person name="Utturkar S.M."/>
            <person name="Land M.L."/>
            <person name="Mosher J.J."/>
            <person name="Hurt R.A.Jr."/>
            <person name="Phelps T.J."/>
            <person name="Palumbo A.V."/>
            <person name="Arkin A.P."/>
            <person name="Hazen T.C."/>
            <person name="Elias D.A."/>
        </authorList>
    </citation>
    <scope>NUCLEOTIDE SEQUENCE [LARGE SCALE GENOMIC DNA]</scope>
    <source>
        <strain evidence="5 6">B4</strain>
    </source>
</reference>
<evidence type="ECO:0000256" key="1">
    <source>
        <dbReference type="ARBA" id="ARBA00023015"/>
    </source>
</evidence>
<keyword evidence="6" id="KW-1185">Reference proteome</keyword>
<dbReference type="Gene3D" id="1.10.10.60">
    <property type="entry name" value="Homeodomain-like"/>
    <property type="match status" value="1"/>
</dbReference>
<dbReference type="GO" id="GO:0003700">
    <property type="term" value="F:DNA-binding transcription factor activity"/>
    <property type="evidence" value="ECO:0007669"/>
    <property type="project" value="InterPro"/>
</dbReference>
<dbReference type="OrthoDB" id="9782503at2"/>
<dbReference type="PRINTS" id="PR00032">
    <property type="entry name" value="HTHARAC"/>
</dbReference>
<proteinExistence type="predicted"/>
<dbReference type="InterPro" id="IPR018060">
    <property type="entry name" value="HTH_AraC"/>
</dbReference>
<dbReference type="AlphaFoldDB" id="I8RFD7"/>
<dbReference type="PANTHER" id="PTHR47893:SF1">
    <property type="entry name" value="REGULATORY PROTEIN PCHR"/>
    <property type="match status" value="1"/>
</dbReference>
<evidence type="ECO:0000259" key="4">
    <source>
        <dbReference type="PROSITE" id="PS01124"/>
    </source>
</evidence>
<dbReference type="Pfam" id="PF12833">
    <property type="entry name" value="HTH_18"/>
    <property type="match status" value="1"/>
</dbReference>
<organism evidence="5 6">
    <name type="scientific">Pelosinus fermentans B4</name>
    <dbReference type="NCBI Taxonomy" id="1149862"/>
    <lineage>
        <taxon>Bacteria</taxon>
        <taxon>Bacillati</taxon>
        <taxon>Bacillota</taxon>
        <taxon>Negativicutes</taxon>
        <taxon>Selenomonadales</taxon>
        <taxon>Sporomusaceae</taxon>
        <taxon>Pelosinus</taxon>
    </lineage>
</organism>
<dbReference type="SMART" id="SM00342">
    <property type="entry name" value="HTH_ARAC"/>
    <property type="match status" value="1"/>
</dbReference>
<accession>I8RFD7</accession>
<name>I8RFD7_9FIRM</name>
<evidence type="ECO:0000313" key="6">
    <source>
        <dbReference type="Proteomes" id="UP000004324"/>
    </source>
</evidence>
<gene>
    <name evidence="5" type="ORF">FB4_0866</name>
</gene>
<keyword evidence="1" id="KW-0805">Transcription regulation</keyword>
<dbReference type="InterPro" id="IPR009057">
    <property type="entry name" value="Homeodomain-like_sf"/>
</dbReference>
<dbReference type="InterPro" id="IPR053142">
    <property type="entry name" value="PchR_regulatory_protein"/>
</dbReference>
<evidence type="ECO:0000256" key="2">
    <source>
        <dbReference type="ARBA" id="ARBA00023125"/>
    </source>
</evidence>
<sequence length="325" mass="37327">MDWKTEKSNESEEHWVLYNNRKYVLYSSQNSMNCAQVTNNFGSGHVKQLFSCPFAQIKDSEIIFCDSICGGANFSMPRIMLYFCLTGELVLEENELVVDTANFLAFNAANLRRVRFQPNLRHRIITVEIYPDKLRDFGNDYLQRAVLRSFHAHNTAFSTHKLSPAMKTVLHQLVNCPYHDSVKTIYMEGKLLEFLAVYLNETIYQDEPVLGHCPNLSRQDVKSIYQAKQTLDQSFVSPPTLAVLSKLICLNEFKLKNGFKQLFGQTVHTYVVDKRLELARQLFEEKKLNVGEAASHIGYSNASYFALAFRKKFGVSPSEYLAQNK</sequence>
<dbReference type="Proteomes" id="UP000004324">
    <property type="component" value="Unassembled WGS sequence"/>
</dbReference>
<protein>
    <submittedName>
        <fullName evidence="5">Helix-turn-helix, AraC domain-containing protein</fullName>
    </submittedName>
</protein>
<dbReference type="GO" id="GO:0043565">
    <property type="term" value="F:sequence-specific DNA binding"/>
    <property type="evidence" value="ECO:0007669"/>
    <property type="project" value="InterPro"/>
</dbReference>
<feature type="domain" description="HTH araC/xylS-type" evidence="4">
    <location>
        <begin position="225"/>
        <end position="323"/>
    </location>
</feature>
<dbReference type="PATRIC" id="fig|1149862.3.peg.3869"/>
<evidence type="ECO:0000313" key="5">
    <source>
        <dbReference type="EMBL" id="EIW16355.1"/>
    </source>
</evidence>
<comment type="caution">
    <text evidence="5">The sequence shown here is derived from an EMBL/GenBank/DDBJ whole genome shotgun (WGS) entry which is preliminary data.</text>
</comment>
<keyword evidence="3" id="KW-0804">Transcription</keyword>
<keyword evidence="2" id="KW-0238">DNA-binding</keyword>
<dbReference type="RefSeq" id="WP_007937351.1">
    <property type="nucleotide sequence ID" value="NZ_AKVJ01000066.1"/>
</dbReference>
<evidence type="ECO:0000256" key="3">
    <source>
        <dbReference type="ARBA" id="ARBA00023163"/>
    </source>
</evidence>
<dbReference type="PANTHER" id="PTHR47893">
    <property type="entry name" value="REGULATORY PROTEIN PCHR"/>
    <property type="match status" value="1"/>
</dbReference>